<proteinExistence type="predicted"/>
<dbReference type="EMBL" id="JAKMXF010000313">
    <property type="protein sequence ID" value="KAI6650207.1"/>
    <property type="molecule type" value="Genomic_DNA"/>
</dbReference>
<organism evidence="1 2">
    <name type="scientific">Oopsacas minuta</name>
    <dbReference type="NCBI Taxonomy" id="111878"/>
    <lineage>
        <taxon>Eukaryota</taxon>
        <taxon>Metazoa</taxon>
        <taxon>Porifera</taxon>
        <taxon>Hexactinellida</taxon>
        <taxon>Hexasterophora</taxon>
        <taxon>Lyssacinosida</taxon>
        <taxon>Leucopsacidae</taxon>
        <taxon>Oopsacas</taxon>
    </lineage>
</organism>
<dbReference type="Proteomes" id="UP001165289">
    <property type="component" value="Unassembled WGS sequence"/>
</dbReference>
<sequence>MRKEKSEIIRDVKWYLSKNFFRLPSFYRVLFNCFPFKPYLPYIVRNVLTNPDYVMEHVPDNLKIYARLTLMEIDSLQKPRISELHRQAKESTLAEKCSARQLNVYKTILQNPTRKLSKSEAKTLGEKIVHSIQQSRNPGQLIASYIEKITFDFQHLGSNRDGNCKLHALSMKLTDLFAAEFINTHSDKRIIFHFDAGRLTFYTILNSHQYPLLKFTKKIGNLYEEKLFLNYFNQVKYRYTRIEDRIKSLAEILQNLQNKFSLNTQQYFTNNISKIHSLLS</sequence>
<accession>A0AAV7JML1</accession>
<reference evidence="1 2" key="1">
    <citation type="journal article" date="2023" name="BMC Biol.">
        <title>The compact genome of the sponge Oopsacas minuta (Hexactinellida) is lacking key metazoan core genes.</title>
        <authorList>
            <person name="Santini S."/>
            <person name="Schenkelaars Q."/>
            <person name="Jourda C."/>
            <person name="Duchesne M."/>
            <person name="Belahbib H."/>
            <person name="Rocher C."/>
            <person name="Selva M."/>
            <person name="Riesgo A."/>
            <person name="Vervoort M."/>
            <person name="Leys S.P."/>
            <person name="Kodjabachian L."/>
            <person name="Le Bivic A."/>
            <person name="Borchiellini C."/>
            <person name="Claverie J.M."/>
            <person name="Renard E."/>
        </authorList>
    </citation>
    <scope>NUCLEOTIDE SEQUENCE [LARGE SCALE GENOMIC DNA]</scope>
    <source>
        <strain evidence="1">SPO-2</strain>
    </source>
</reference>
<name>A0AAV7JML1_9METZ</name>
<comment type="caution">
    <text evidence="1">The sequence shown here is derived from an EMBL/GenBank/DDBJ whole genome shotgun (WGS) entry which is preliminary data.</text>
</comment>
<keyword evidence="2" id="KW-1185">Reference proteome</keyword>
<gene>
    <name evidence="1" type="ORF">LOD99_6124</name>
</gene>
<evidence type="ECO:0000313" key="1">
    <source>
        <dbReference type="EMBL" id="KAI6650207.1"/>
    </source>
</evidence>
<protein>
    <submittedName>
        <fullName evidence="1">Uncharacterized protein</fullName>
    </submittedName>
</protein>
<evidence type="ECO:0000313" key="2">
    <source>
        <dbReference type="Proteomes" id="UP001165289"/>
    </source>
</evidence>
<dbReference type="AlphaFoldDB" id="A0AAV7JML1"/>